<name>A0A0D4ZYF0_9GAMM</name>
<reference evidence="1 2" key="1">
    <citation type="submission" date="2014-01" db="EMBL/GenBank/DDBJ databases">
        <title>Isolation of Serratia multitudinisentens RB-25 from Ex-Landfill site.</title>
        <authorList>
            <person name="Robson E.H.J."/>
        </authorList>
    </citation>
    <scope>NUCLEOTIDE SEQUENCE [LARGE SCALE GENOMIC DNA]</scope>
    <source>
        <strain evidence="1 2">RB-25</strain>
    </source>
</reference>
<accession>A0A0D4ZYF0</accession>
<evidence type="ECO:0000313" key="2">
    <source>
        <dbReference type="Proteomes" id="UP000019030"/>
    </source>
</evidence>
<dbReference type="Proteomes" id="UP000019030">
    <property type="component" value="Chromosome"/>
</dbReference>
<sequence length="87" mass="10044">MLTLGEQELGYLTELCQARRPGRVAYAPREFIELLIIREWQRWQQQSATLGECRHCGKAKLDGGCQGEYQGNSTACWLTYDCREVFL</sequence>
<dbReference type="STRING" id="1441930.Z042_25670"/>
<dbReference type="HOGENOM" id="CLU_162010_1_0_6"/>
<organism evidence="1 2">
    <name type="scientific">Chania multitudinisentens RB-25</name>
    <dbReference type="NCBI Taxonomy" id="1441930"/>
    <lineage>
        <taxon>Bacteria</taxon>
        <taxon>Pseudomonadati</taxon>
        <taxon>Pseudomonadota</taxon>
        <taxon>Gammaproteobacteria</taxon>
        <taxon>Enterobacterales</taxon>
        <taxon>Yersiniaceae</taxon>
        <taxon>Chania</taxon>
    </lineage>
</organism>
<reference evidence="1 2" key="2">
    <citation type="submission" date="2015-03" db="EMBL/GenBank/DDBJ databases">
        <authorList>
            <person name="Chan K.-G."/>
        </authorList>
    </citation>
    <scope>NUCLEOTIDE SEQUENCE [LARGE SCALE GENOMIC DNA]</scope>
    <source>
        <strain evidence="1 2">RB-25</strain>
    </source>
</reference>
<dbReference type="KEGG" id="sfo:Z042_25670"/>
<keyword evidence="2" id="KW-1185">Reference proteome</keyword>
<evidence type="ECO:0000313" key="1">
    <source>
        <dbReference type="EMBL" id="AJW28985.1"/>
    </source>
</evidence>
<dbReference type="EMBL" id="CP007044">
    <property type="protein sequence ID" value="AJW28985.1"/>
    <property type="molecule type" value="Genomic_DNA"/>
</dbReference>
<dbReference type="eggNOG" id="ENOG5033IQZ">
    <property type="taxonomic scope" value="Bacteria"/>
</dbReference>
<gene>
    <name evidence="1" type="ORF">Z042_25670</name>
</gene>
<proteinExistence type="predicted"/>
<dbReference type="AlphaFoldDB" id="A0A0D4ZYF0"/>
<protein>
    <submittedName>
        <fullName evidence="1">Uncharacterized protein</fullName>
    </submittedName>
</protein>
<dbReference type="OrthoDB" id="6624794at2"/>